<keyword evidence="1" id="KW-0732">Signal</keyword>
<evidence type="ECO:0000313" key="3">
    <source>
        <dbReference type="Proteomes" id="UP000835052"/>
    </source>
</evidence>
<sequence>MNFCAIFLLFLTVFVTELAAHRGGYGPHGGFHHGGYGGFHRGGYGGYHHHHRPMGGYYGYGRRWGGGYGPGILGALGAGILLGGLANQAGYGYGYGYPPYQPYYGPYMEPYYYR</sequence>
<comment type="caution">
    <text evidence="2">The sequence shown here is derived from an EMBL/GenBank/DDBJ whole genome shotgun (WGS) entry which is preliminary data.</text>
</comment>
<accession>A0A8S1HM81</accession>
<reference evidence="2" key="1">
    <citation type="submission" date="2020-10" db="EMBL/GenBank/DDBJ databases">
        <authorList>
            <person name="Kikuchi T."/>
        </authorList>
    </citation>
    <scope>NUCLEOTIDE SEQUENCE</scope>
    <source>
        <strain evidence="2">NKZ352</strain>
    </source>
</reference>
<evidence type="ECO:0000313" key="2">
    <source>
        <dbReference type="EMBL" id="CAD6195488.1"/>
    </source>
</evidence>
<dbReference type="Proteomes" id="UP000835052">
    <property type="component" value="Unassembled WGS sequence"/>
</dbReference>
<protein>
    <submittedName>
        <fullName evidence="2">Uncharacterized protein</fullName>
    </submittedName>
</protein>
<feature type="signal peptide" evidence="1">
    <location>
        <begin position="1"/>
        <end position="20"/>
    </location>
</feature>
<dbReference type="EMBL" id="CAJGYM010000056">
    <property type="protein sequence ID" value="CAD6195488.1"/>
    <property type="molecule type" value="Genomic_DNA"/>
</dbReference>
<dbReference type="AlphaFoldDB" id="A0A8S1HM81"/>
<evidence type="ECO:0000256" key="1">
    <source>
        <dbReference type="SAM" id="SignalP"/>
    </source>
</evidence>
<keyword evidence="3" id="KW-1185">Reference proteome</keyword>
<gene>
    <name evidence="2" type="ORF">CAUJ_LOCUS11407</name>
</gene>
<name>A0A8S1HM81_9PELO</name>
<proteinExistence type="predicted"/>
<organism evidence="2 3">
    <name type="scientific">Caenorhabditis auriculariae</name>
    <dbReference type="NCBI Taxonomy" id="2777116"/>
    <lineage>
        <taxon>Eukaryota</taxon>
        <taxon>Metazoa</taxon>
        <taxon>Ecdysozoa</taxon>
        <taxon>Nematoda</taxon>
        <taxon>Chromadorea</taxon>
        <taxon>Rhabditida</taxon>
        <taxon>Rhabditina</taxon>
        <taxon>Rhabditomorpha</taxon>
        <taxon>Rhabditoidea</taxon>
        <taxon>Rhabditidae</taxon>
        <taxon>Peloderinae</taxon>
        <taxon>Caenorhabditis</taxon>
    </lineage>
</organism>
<feature type="chain" id="PRO_5035741644" evidence="1">
    <location>
        <begin position="21"/>
        <end position="114"/>
    </location>
</feature>